<dbReference type="Proteomes" id="UP001439008">
    <property type="component" value="Unassembled WGS sequence"/>
</dbReference>
<sequence length="70" mass="8008">MDFVRNCGKRWLQNGTKRAWKGRQGMELTKRGCSDSVSEQMGFFDLGLKNANISVFFALQKLKFCLSNLT</sequence>
<dbReference type="EMBL" id="JBDODL010000382">
    <property type="protein sequence ID" value="MES1919731.1"/>
    <property type="molecule type" value="Genomic_DNA"/>
</dbReference>
<comment type="caution">
    <text evidence="1">The sequence shown here is derived from an EMBL/GenBank/DDBJ whole genome shotgun (WGS) entry which is preliminary data.</text>
</comment>
<reference evidence="1 2" key="1">
    <citation type="journal article" date="2024" name="BMC Biol.">
        <title>Comparative genomics of Ascetosporea gives new insight into the evolutionary basis for animal parasitism in Rhizaria.</title>
        <authorList>
            <person name="Hiltunen Thoren M."/>
            <person name="Onut-Brannstrom I."/>
            <person name="Alfjorden A."/>
            <person name="Peckova H."/>
            <person name="Swords F."/>
            <person name="Hooper C."/>
            <person name="Holzer A.S."/>
            <person name="Bass D."/>
            <person name="Burki F."/>
        </authorList>
    </citation>
    <scope>NUCLEOTIDE SEQUENCE [LARGE SCALE GENOMIC DNA]</scope>
    <source>
        <strain evidence="1">20-A016</strain>
    </source>
</reference>
<name>A0ABV2AJ64_9EUKA</name>
<keyword evidence="2" id="KW-1185">Reference proteome</keyword>
<proteinExistence type="predicted"/>
<accession>A0ABV2AJ64</accession>
<evidence type="ECO:0000313" key="1">
    <source>
        <dbReference type="EMBL" id="MES1919731.1"/>
    </source>
</evidence>
<gene>
    <name evidence="1" type="ORF">MHBO_001511</name>
</gene>
<evidence type="ECO:0000313" key="2">
    <source>
        <dbReference type="Proteomes" id="UP001439008"/>
    </source>
</evidence>
<protein>
    <submittedName>
        <fullName evidence="1">Uncharacterized protein</fullName>
    </submittedName>
</protein>
<organism evidence="1 2">
    <name type="scientific">Bonamia ostreae</name>
    <dbReference type="NCBI Taxonomy" id="126728"/>
    <lineage>
        <taxon>Eukaryota</taxon>
        <taxon>Sar</taxon>
        <taxon>Rhizaria</taxon>
        <taxon>Endomyxa</taxon>
        <taxon>Ascetosporea</taxon>
        <taxon>Haplosporida</taxon>
        <taxon>Bonamia</taxon>
    </lineage>
</organism>